<protein>
    <recommendedName>
        <fullName evidence="1">MULE transposase domain-containing protein</fullName>
    </recommendedName>
</protein>
<keyword evidence="3" id="KW-1185">Reference proteome</keyword>
<dbReference type="Proteomes" id="UP001341281">
    <property type="component" value="Chromosome 10"/>
</dbReference>
<feature type="domain" description="MULE transposase" evidence="1">
    <location>
        <begin position="66"/>
        <end position="160"/>
    </location>
</feature>
<dbReference type="InterPro" id="IPR018289">
    <property type="entry name" value="MULE_transposase_dom"/>
</dbReference>
<name>A0AAQ3UTG9_PASNO</name>
<dbReference type="AlphaFoldDB" id="A0AAQ3UTG9"/>
<dbReference type="PANTHER" id="PTHR31973">
    <property type="entry name" value="POLYPROTEIN, PUTATIVE-RELATED"/>
    <property type="match status" value="1"/>
</dbReference>
<evidence type="ECO:0000259" key="1">
    <source>
        <dbReference type="Pfam" id="PF10551"/>
    </source>
</evidence>
<sequence length="271" mass="31268">MGDLHGTWEESFDMLWRFKAALEECCPGSIVEIDCKKINGKIHFSRMFVALRACIDGFLFGCRPYLGVDSTHLTGKYKGQLAAATAIDGHNWMYPVAYGIFGKETNSNWTWFMAQLKKAVGTPLGLTIHTNACKGLAYAVKKVFKGDVEHRECFRHLMANFRKQCKGDVLKYMWPCAWACTTHRYDTLMEKIKAASPKAITFLDKHHKLKWSRSKFSKECKVDYVNNNISECFNGWIKDYKDLPVADLMDKIREKIMEKIYTRQEIASRME</sequence>
<reference evidence="2 3" key="1">
    <citation type="submission" date="2024-02" db="EMBL/GenBank/DDBJ databases">
        <title>High-quality chromosome-scale genome assembly of Pensacola bahiagrass (Paspalum notatum Flugge var. saurae).</title>
        <authorList>
            <person name="Vega J.M."/>
            <person name="Podio M."/>
            <person name="Orjuela J."/>
            <person name="Siena L.A."/>
            <person name="Pessino S.C."/>
            <person name="Combes M.C."/>
            <person name="Mariac C."/>
            <person name="Albertini E."/>
            <person name="Pupilli F."/>
            <person name="Ortiz J.P.A."/>
            <person name="Leblanc O."/>
        </authorList>
    </citation>
    <scope>NUCLEOTIDE SEQUENCE [LARGE SCALE GENOMIC DNA]</scope>
    <source>
        <strain evidence="2">R1</strain>
        <tissue evidence="2">Leaf</tissue>
    </source>
</reference>
<organism evidence="2 3">
    <name type="scientific">Paspalum notatum var. saurae</name>
    <dbReference type="NCBI Taxonomy" id="547442"/>
    <lineage>
        <taxon>Eukaryota</taxon>
        <taxon>Viridiplantae</taxon>
        <taxon>Streptophyta</taxon>
        <taxon>Embryophyta</taxon>
        <taxon>Tracheophyta</taxon>
        <taxon>Spermatophyta</taxon>
        <taxon>Magnoliopsida</taxon>
        <taxon>Liliopsida</taxon>
        <taxon>Poales</taxon>
        <taxon>Poaceae</taxon>
        <taxon>PACMAD clade</taxon>
        <taxon>Panicoideae</taxon>
        <taxon>Andropogonodae</taxon>
        <taxon>Paspaleae</taxon>
        <taxon>Paspalinae</taxon>
        <taxon>Paspalum</taxon>
    </lineage>
</organism>
<dbReference type="EMBL" id="CP144754">
    <property type="protein sequence ID" value="WVZ98324.1"/>
    <property type="molecule type" value="Genomic_DNA"/>
</dbReference>
<dbReference type="PANTHER" id="PTHR31973:SF195">
    <property type="entry name" value="MUDR FAMILY TRANSPOSASE"/>
    <property type="match status" value="1"/>
</dbReference>
<accession>A0AAQ3UTG9</accession>
<evidence type="ECO:0000313" key="2">
    <source>
        <dbReference type="EMBL" id="WVZ98324.1"/>
    </source>
</evidence>
<evidence type="ECO:0000313" key="3">
    <source>
        <dbReference type="Proteomes" id="UP001341281"/>
    </source>
</evidence>
<proteinExistence type="predicted"/>
<gene>
    <name evidence="2" type="ORF">U9M48_043783</name>
</gene>
<dbReference type="Pfam" id="PF10551">
    <property type="entry name" value="MULE"/>
    <property type="match status" value="1"/>
</dbReference>